<dbReference type="EMBL" id="FOYX01000001">
    <property type="protein sequence ID" value="SFR60344.1"/>
    <property type="molecule type" value="Genomic_DNA"/>
</dbReference>
<protein>
    <submittedName>
        <fullName evidence="2">Uncharacterized protein</fullName>
    </submittedName>
</protein>
<feature type="transmembrane region" description="Helical" evidence="1">
    <location>
        <begin position="21"/>
        <end position="41"/>
    </location>
</feature>
<keyword evidence="1" id="KW-0472">Membrane</keyword>
<name>A0A1I6I107_9FLAO</name>
<proteinExistence type="predicted"/>
<keyword evidence="3" id="KW-1185">Reference proteome</keyword>
<gene>
    <name evidence="2" type="ORF">SAMN04488010_0983</name>
</gene>
<keyword evidence="1" id="KW-1133">Transmembrane helix</keyword>
<keyword evidence="1" id="KW-0812">Transmembrane</keyword>
<dbReference type="Proteomes" id="UP000199462">
    <property type="component" value="Unassembled WGS sequence"/>
</dbReference>
<evidence type="ECO:0000313" key="2">
    <source>
        <dbReference type="EMBL" id="SFR60344.1"/>
    </source>
</evidence>
<organism evidence="2 3">
    <name type="scientific">Maribacter stanieri</name>
    <dbReference type="NCBI Taxonomy" id="440514"/>
    <lineage>
        <taxon>Bacteria</taxon>
        <taxon>Pseudomonadati</taxon>
        <taxon>Bacteroidota</taxon>
        <taxon>Flavobacteriia</taxon>
        <taxon>Flavobacteriales</taxon>
        <taxon>Flavobacteriaceae</taxon>
        <taxon>Maribacter</taxon>
    </lineage>
</organism>
<evidence type="ECO:0000313" key="3">
    <source>
        <dbReference type="Proteomes" id="UP000199462"/>
    </source>
</evidence>
<dbReference type="AlphaFoldDB" id="A0A1I6I107"/>
<evidence type="ECO:0000256" key="1">
    <source>
        <dbReference type="SAM" id="Phobius"/>
    </source>
</evidence>
<accession>A0A1I6I107</accession>
<sequence length="142" mass="16382">MKSKIEKNMENTVKFYVYKAFKILGYIILGICIAFLVGYIVMRLWNWLMPDLFGLPQIDYWKALGILLLSKIIFGFGGGGGDGRSKGKKSKNKNRVNVCSTTRKDFSQWKHYDEFWQAEGEQSYKNYVDKLNTKKSSENPAS</sequence>
<dbReference type="RefSeq" id="WP_091901833.1">
    <property type="nucleotide sequence ID" value="NZ_FOYX01000001.1"/>
</dbReference>
<reference evidence="3" key="1">
    <citation type="submission" date="2016-10" db="EMBL/GenBank/DDBJ databases">
        <authorList>
            <person name="Varghese N."/>
            <person name="Submissions S."/>
        </authorList>
    </citation>
    <scope>NUCLEOTIDE SEQUENCE [LARGE SCALE GENOMIC DNA]</scope>
    <source>
        <strain evidence="3">DSM 19891</strain>
    </source>
</reference>
<feature type="transmembrane region" description="Helical" evidence="1">
    <location>
        <begin position="61"/>
        <end position="81"/>
    </location>
</feature>
<dbReference type="STRING" id="440514.SAMN04488010_0983"/>